<feature type="compositionally biased region" description="Basic and acidic residues" evidence="1">
    <location>
        <begin position="18"/>
        <end position="41"/>
    </location>
</feature>
<dbReference type="AlphaFoldDB" id="W9C4M1"/>
<proteinExistence type="predicted"/>
<dbReference type="HOGENOM" id="CLU_2307681_0_0_1"/>
<name>W9C4M1_SCLBF</name>
<feature type="region of interest" description="Disordered" evidence="1">
    <location>
        <begin position="1"/>
        <end position="64"/>
    </location>
</feature>
<evidence type="ECO:0000313" key="2">
    <source>
        <dbReference type="EMBL" id="ESZ90673.1"/>
    </source>
</evidence>
<comment type="caution">
    <text evidence="2">The sequence shown here is derived from an EMBL/GenBank/DDBJ whole genome shotgun (WGS) entry which is preliminary data.</text>
</comment>
<keyword evidence="3" id="KW-1185">Reference proteome</keyword>
<evidence type="ECO:0000256" key="1">
    <source>
        <dbReference type="SAM" id="MobiDB-lite"/>
    </source>
</evidence>
<dbReference type="Proteomes" id="UP000019487">
    <property type="component" value="Unassembled WGS sequence"/>
</dbReference>
<reference evidence="2 3" key="1">
    <citation type="journal article" date="2014" name="Genome Announc.">
        <title>Draft genome sequence of Sclerotinia borealis, a psychrophilic plant pathogenic fungus.</title>
        <authorList>
            <person name="Mardanov A.V."/>
            <person name="Beletsky A.V."/>
            <person name="Kadnikov V.V."/>
            <person name="Ignatov A.N."/>
            <person name="Ravin N.V."/>
        </authorList>
    </citation>
    <scope>NUCLEOTIDE SEQUENCE [LARGE SCALE GENOMIC DNA]</scope>
    <source>
        <strain evidence="3">F-4157</strain>
    </source>
</reference>
<protein>
    <submittedName>
        <fullName evidence="2">Uncharacterized protein</fullName>
    </submittedName>
</protein>
<gene>
    <name evidence="2" type="ORF">SBOR_8935</name>
</gene>
<dbReference type="EMBL" id="AYSA01000587">
    <property type="protein sequence ID" value="ESZ90673.1"/>
    <property type="molecule type" value="Genomic_DNA"/>
</dbReference>
<accession>W9C4M1</accession>
<sequence>MLHVIDKGPPSPQALKALPDESKASEPNEYCARDRYEKSIPDSELDNELEDKPATNKDGIPNRRIGLGVDVDDFGIAAIGAIRDRGGLKMEILTHGSRWA</sequence>
<evidence type="ECO:0000313" key="3">
    <source>
        <dbReference type="Proteomes" id="UP000019487"/>
    </source>
</evidence>
<organism evidence="2 3">
    <name type="scientific">Sclerotinia borealis (strain F-4128)</name>
    <dbReference type="NCBI Taxonomy" id="1432307"/>
    <lineage>
        <taxon>Eukaryota</taxon>
        <taxon>Fungi</taxon>
        <taxon>Dikarya</taxon>
        <taxon>Ascomycota</taxon>
        <taxon>Pezizomycotina</taxon>
        <taxon>Leotiomycetes</taxon>
        <taxon>Helotiales</taxon>
        <taxon>Sclerotiniaceae</taxon>
        <taxon>Sclerotinia</taxon>
    </lineage>
</organism>